<sequence>MSQELDEEEANKQLDLLKESYAILSSEEKRRLYDWSFARSESPDRYVWPFERSNLFSDVAGAGGRGTNETGGLLLPCLVLALSCGLSNLEQLMMDCALAFAMDALPFHLFVRISRLALICPSTDDKIASAHLVSRPARSICLIGTTKRAGLHGLPSLNQLVFADVKFGVSERSKNATSLGLNYILVPKTSGLPK</sequence>
<reference evidence="1 2" key="1">
    <citation type="journal article" date="2017" name="Nature">
        <title>The Apostasia genome and the evolution of orchids.</title>
        <authorList>
            <person name="Zhang G.Q."/>
            <person name="Liu K.W."/>
            <person name="Li Z."/>
            <person name="Lohaus R."/>
            <person name="Hsiao Y.Y."/>
            <person name="Niu S.C."/>
            <person name="Wang J.Y."/>
            <person name="Lin Y.C."/>
            <person name="Xu Q."/>
            <person name="Chen L.J."/>
            <person name="Yoshida K."/>
            <person name="Fujiwara S."/>
            <person name="Wang Z.W."/>
            <person name="Zhang Y.Q."/>
            <person name="Mitsuda N."/>
            <person name="Wang M."/>
            <person name="Liu G.H."/>
            <person name="Pecoraro L."/>
            <person name="Huang H.X."/>
            <person name="Xiao X.J."/>
            <person name="Lin M."/>
            <person name="Wu X.Y."/>
            <person name="Wu W.L."/>
            <person name="Chen Y.Y."/>
            <person name="Chang S.B."/>
            <person name="Sakamoto S."/>
            <person name="Ohme-Takagi M."/>
            <person name="Yagi M."/>
            <person name="Zeng S.J."/>
            <person name="Shen C.Y."/>
            <person name="Yeh C.M."/>
            <person name="Luo Y.B."/>
            <person name="Tsai W.C."/>
            <person name="Van de Peer Y."/>
            <person name="Liu Z.J."/>
        </authorList>
    </citation>
    <scope>NUCLEOTIDE SEQUENCE [LARGE SCALE GENOMIC DNA]</scope>
    <source>
        <strain evidence="2">cv. Shenzhen</strain>
        <tissue evidence="1">Stem</tissue>
    </source>
</reference>
<evidence type="ECO:0008006" key="3">
    <source>
        <dbReference type="Google" id="ProtNLM"/>
    </source>
</evidence>
<gene>
    <name evidence="1" type="ORF">AXF42_Ash017108</name>
</gene>
<name>A0A2H9ZV63_9ASPA</name>
<dbReference type="GO" id="GO:0010598">
    <property type="term" value="C:NAD(P)H dehydrogenase complex (plastoquinone)"/>
    <property type="evidence" value="ECO:0007669"/>
    <property type="project" value="InterPro"/>
</dbReference>
<protein>
    <recommendedName>
        <fullName evidence="3">J domain-containing protein</fullName>
    </recommendedName>
</protein>
<dbReference type="PANTHER" id="PTHR47726:SF1">
    <property type="entry name" value="NAD(P)H-QUINONE OXIDOREDUCTASE SUBUNIT U, CHLOROPLASTIC"/>
    <property type="match status" value="1"/>
</dbReference>
<dbReference type="AlphaFoldDB" id="A0A2H9ZV63"/>
<dbReference type="PANTHER" id="PTHR47726">
    <property type="entry name" value="NAD(P)H-QUINONE OXIDOREDUCTASE SUBUNIT U, CHLOROPLASTIC"/>
    <property type="match status" value="1"/>
</dbReference>
<dbReference type="Proteomes" id="UP000236161">
    <property type="component" value="Unassembled WGS sequence"/>
</dbReference>
<dbReference type="OrthoDB" id="2013770at2759"/>
<dbReference type="GO" id="GO:0009535">
    <property type="term" value="C:chloroplast thylakoid membrane"/>
    <property type="evidence" value="ECO:0007669"/>
    <property type="project" value="InterPro"/>
</dbReference>
<dbReference type="EMBL" id="KZ453539">
    <property type="protein sequence ID" value="PKA47163.1"/>
    <property type="molecule type" value="Genomic_DNA"/>
</dbReference>
<keyword evidence="2" id="KW-1185">Reference proteome</keyword>
<organism evidence="1 2">
    <name type="scientific">Apostasia shenzhenica</name>
    <dbReference type="NCBI Taxonomy" id="1088818"/>
    <lineage>
        <taxon>Eukaryota</taxon>
        <taxon>Viridiplantae</taxon>
        <taxon>Streptophyta</taxon>
        <taxon>Embryophyta</taxon>
        <taxon>Tracheophyta</taxon>
        <taxon>Spermatophyta</taxon>
        <taxon>Magnoliopsida</taxon>
        <taxon>Liliopsida</taxon>
        <taxon>Asparagales</taxon>
        <taxon>Orchidaceae</taxon>
        <taxon>Apostasioideae</taxon>
        <taxon>Apostasia</taxon>
    </lineage>
</organism>
<evidence type="ECO:0000313" key="2">
    <source>
        <dbReference type="Proteomes" id="UP000236161"/>
    </source>
</evidence>
<evidence type="ECO:0000313" key="1">
    <source>
        <dbReference type="EMBL" id="PKA47163.1"/>
    </source>
</evidence>
<proteinExistence type="predicted"/>
<accession>A0A2H9ZV63</accession>
<dbReference type="STRING" id="1088818.A0A2H9ZV63"/>
<dbReference type="InterPro" id="IPR044199">
    <property type="entry name" value="NdhU_chloroplastic"/>
</dbReference>